<dbReference type="InterPro" id="IPR029526">
    <property type="entry name" value="PGBD"/>
</dbReference>
<feature type="non-terminal residue" evidence="4">
    <location>
        <position position="1"/>
    </location>
</feature>
<organism evidence="4 5">
    <name type="scientific">Gigaspora margarita</name>
    <dbReference type="NCBI Taxonomy" id="4874"/>
    <lineage>
        <taxon>Eukaryota</taxon>
        <taxon>Fungi</taxon>
        <taxon>Fungi incertae sedis</taxon>
        <taxon>Mucoromycota</taxon>
        <taxon>Glomeromycotina</taxon>
        <taxon>Glomeromycetes</taxon>
        <taxon>Diversisporales</taxon>
        <taxon>Gigasporaceae</taxon>
        <taxon>Gigaspora</taxon>
    </lineage>
</organism>
<feature type="transmembrane region" description="Helical" evidence="2">
    <location>
        <begin position="131"/>
        <end position="149"/>
    </location>
</feature>
<evidence type="ECO:0000259" key="3">
    <source>
        <dbReference type="Pfam" id="PF13843"/>
    </source>
</evidence>
<evidence type="ECO:0000313" key="4">
    <source>
        <dbReference type="EMBL" id="CAG8852060.1"/>
    </source>
</evidence>
<accession>A0ABN7XCV8</accession>
<evidence type="ECO:0000256" key="1">
    <source>
        <dbReference type="SAM" id="MobiDB-lite"/>
    </source>
</evidence>
<comment type="caution">
    <text evidence="4">The sequence shown here is derived from an EMBL/GenBank/DDBJ whole genome shotgun (WGS) entry which is preliminary data.</text>
</comment>
<evidence type="ECO:0000256" key="2">
    <source>
        <dbReference type="SAM" id="Phobius"/>
    </source>
</evidence>
<keyword evidence="2" id="KW-1133">Transmembrane helix</keyword>
<name>A0ABN7XCV8_GIGMA</name>
<keyword evidence="5" id="KW-1185">Reference proteome</keyword>
<gene>
    <name evidence="4" type="ORF">GMARGA_LOCUS41044</name>
</gene>
<keyword evidence="2" id="KW-0812">Transmembrane</keyword>
<feature type="transmembrane region" description="Helical" evidence="2">
    <location>
        <begin position="101"/>
        <end position="119"/>
    </location>
</feature>
<feature type="non-terminal residue" evidence="4">
    <location>
        <position position="164"/>
    </location>
</feature>
<evidence type="ECO:0000313" key="5">
    <source>
        <dbReference type="Proteomes" id="UP000789901"/>
    </source>
</evidence>
<sequence length="164" mass="18580">TRQLLATIKQAVLGKNHLVISLDLQPETQINISASHMKFESFSLSNVNTNRYMNNKLEESGSEGSEGSEMDISSNSNSDSSQNKGGEAIDISDINRFFERFLLVNFIISVIIPATNKYACKCERGWNDLTWMEFMRFIGILTIMTYIKFANVNDYWSNKQETAG</sequence>
<dbReference type="EMBL" id="CAJVQB010109483">
    <property type="protein sequence ID" value="CAG8852060.1"/>
    <property type="molecule type" value="Genomic_DNA"/>
</dbReference>
<feature type="compositionally biased region" description="Low complexity" evidence="1">
    <location>
        <begin position="62"/>
        <end position="83"/>
    </location>
</feature>
<keyword evidence="2" id="KW-0472">Membrane</keyword>
<proteinExistence type="predicted"/>
<feature type="region of interest" description="Disordered" evidence="1">
    <location>
        <begin position="57"/>
        <end position="85"/>
    </location>
</feature>
<protein>
    <submittedName>
        <fullName evidence="4">43841_t:CDS:1</fullName>
    </submittedName>
</protein>
<dbReference type="Proteomes" id="UP000789901">
    <property type="component" value="Unassembled WGS sequence"/>
</dbReference>
<feature type="domain" description="PiggyBac transposable element-derived protein" evidence="3">
    <location>
        <begin position="97"/>
        <end position="161"/>
    </location>
</feature>
<reference evidence="4 5" key="1">
    <citation type="submission" date="2021-06" db="EMBL/GenBank/DDBJ databases">
        <authorList>
            <person name="Kallberg Y."/>
            <person name="Tangrot J."/>
            <person name="Rosling A."/>
        </authorList>
    </citation>
    <scope>NUCLEOTIDE SEQUENCE [LARGE SCALE GENOMIC DNA]</scope>
    <source>
        <strain evidence="4 5">120-4 pot B 10/14</strain>
    </source>
</reference>
<dbReference type="Pfam" id="PF13843">
    <property type="entry name" value="DDE_Tnp_1_7"/>
    <property type="match status" value="1"/>
</dbReference>